<reference evidence="9 10" key="1">
    <citation type="journal article" date="2014" name="Gut Pathog.">
        <title>Gene clusters of Hafnia alvei strain FB1 important in survival and pathogenesis: a draft genome perspective.</title>
        <authorList>
            <person name="Tan J.Y."/>
            <person name="Yin W.F."/>
            <person name="Chan K.G."/>
        </authorList>
    </citation>
    <scope>NUCLEOTIDE SEQUENCE [LARGE SCALE GENOMIC DNA]</scope>
    <source>
        <strain evidence="9 10">FB1</strain>
    </source>
</reference>
<evidence type="ECO:0000256" key="3">
    <source>
        <dbReference type="ARBA" id="ARBA00022630"/>
    </source>
</evidence>
<accession>A0A097QYE5</accession>
<dbReference type="Gene3D" id="2.40.110.20">
    <property type="match status" value="1"/>
</dbReference>
<evidence type="ECO:0000313" key="9">
    <source>
        <dbReference type="EMBL" id="AIU71499.1"/>
    </source>
</evidence>
<dbReference type="Gene3D" id="1.20.140.10">
    <property type="entry name" value="Butyryl-CoA Dehydrogenase, subunit A, domain 3"/>
    <property type="match status" value="1"/>
</dbReference>
<dbReference type="InterPro" id="IPR036250">
    <property type="entry name" value="AcylCo_DH-like_C"/>
</dbReference>
<gene>
    <name evidence="9" type="ORF">AT03_03235</name>
</gene>
<proteinExistence type="inferred from homology"/>
<evidence type="ECO:0000313" key="10">
    <source>
        <dbReference type="Proteomes" id="UP000029986"/>
    </source>
</evidence>
<dbReference type="InterPro" id="IPR006091">
    <property type="entry name" value="Acyl-CoA_Oxase/DH_mid-dom"/>
</dbReference>
<evidence type="ECO:0000256" key="5">
    <source>
        <dbReference type="RuleBase" id="RU362125"/>
    </source>
</evidence>
<dbReference type="SUPFAM" id="SSF47203">
    <property type="entry name" value="Acyl-CoA dehydrogenase C-terminal domain-like"/>
    <property type="match status" value="1"/>
</dbReference>
<dbReference type="HOGENOM" id="CLU_016513_0_0_6"/>
<evidence type="ECO:0000256" key="1">
    <source>
        <dbReference type="ARBA" id="ARBA00001974"/>
    </source>
</evidence>
<dbReference type="PANTHER" id="PTHR42707">
    <property type="entry name" value="ACYL-COA DEHYDROGENASE"/>
    <property type="match status" value="1"/>
</dbReference>
<feature type="domain" description="Acyl-CoA oxidase/dehydrogenase middle" evidence="7">
    <location>
        <begin position="182"/>
        <end position="279"/>
    </location>
</feature>
<feature type="domain" description="Adaptive response protein AidB N-terminal" evidence="8">
    <location>
        <begin position="10"/>
        <end position="167"/>
    </location>
</feature>
<evidence type="ECO:0000256" key="4">
    <source>
        <dbReference type="ARBA" id="ARBA00022827"/>
    </source>
</evidence>
<dbReference type="PROSITE" id="PS00073">
    <property type="entry name" value="ACYL_COA_DH_2"/>
    <property type="match status" value="1"/>
</dbReference>
<dbReference type="InterPro" id="IPR006089">
    <property type="entry name" value="Acyl-CoA_DH_CS"/>
</dbReference>
<evidence type="ECO:0000256" key="2">
    <source>
        <dbReference type="ARBA" id="ARBA00009347"/>
    </source>
</evidence>
<dbReference type="Pfam" id="PF18158">
    <property type="entry name" value="AidB_N"/>
    <property type="match status" value="1"/>
</dbReference>
<dbReference type="InterPro" id="IPR009075">
    <property type="entry name" value="AcylCo_DH/oxidase_C"/>
</dbReference>
<comment type="similarity">
    <text evidence="2 5">Belongs to the acyl-CoA dehydrogenase family.</text>
</comment>
<organism evidence="9 10">
    <name type="scientific">Hafnia alvei FB1</name>
    <dbReference type="NCBI Taxonomy" id="1453496"/>
    <lineage>
        <taxon>Bacteria</taxon>
        <taxon>Pseudomonadati</taxon>
        <taxon>Pseudomonadota</taxon>
        <taxon>Gammaproteobacteria</taxon>
        <taxon>Enterobacterales</taxon>
        <taxon>Hafniaceae</taxon>
        <taxon>Hafnia</taxon>
    </lineage>
</organism>
<keyword evidence="10" id="KW-1185">Reference proteome</keyword>
<dbReference type="GO" id="GO:0003995">
    <property type="term" value="F:acyl-CoA dehydrogenase activity"/>
    <property type="evidence" value="ECO:0007669"/>
    <property type="project" value="InterPro"/>
</dbReference>
<dbReference type="InterPro" id="IPR009100">
    <property type="entry name" value="AcylCoA_DH/oxidase_NM_dom_sf"/>
</dbReference>
<keyword evidence="4 5" id="KW-0274">FAD</keyword>
<dbReference type="PATRIC" id="fig|1453496.5.peg.640"/>
<comment type="cofactor">
    <cofactor evidence="1 5">
        <name>FAD</name>
        <dbReference type="ChEBI" id="CHEBI:57692"/>
    </cofactor>
</comment>
<dbReference type="KEGG" id="hav:AT03_03235"/>
<dbReference type="EMBL" id="CP009706">
    <property type="protein sequence ID" value="AIU71499.1"/>
    <property type="molecule type" value="Genomic_DNA"/>
</dbReference>
<keyword evidence="3 5" id="KW-0285">Flavoprotein</keyword>
<dbReference type="InterPro" id="IPR052904">
    <property type="entry name" value="Acyl-CoA_dehydrogenase-like"/>
</dbReference>
<evidence type="ECO:0000259" key="6">
    <source>
        <dbReference type="Pfam" id="PF00441"/>
    </source>
</evidence>
<evidence type="ECO:0000259" key="8">
    <source>
        <dbReference type="Pfam" id="PF18158"/>
    </source>
</evidence>
<dbReference type="Gene3D" id="6.10.250.600">
    <property type="match status" value="1"/>
</dbReference>
<protein>
    <submittedName>
        <fullName evidence="9">Isovaleryl-CoA dehydrogenase</fullName>
    </submittedName>
</protein>
<dbReference type="SUPFAM" id="SSF56645">
    <property type="entry name" value="Acyl-CoA dehydrogenase NM domain-like"/>
    <property type="match status" value="1"/>
</dbReference>
<keyword evidence="5" id="KW-0560">Oxidoreductase</keyword>
<sequence length="544" mass="60407">MTWQTHTVFNQPHPLSNSNLYLSDIPLQEAVERELAGWDSALLSAVGLQLGSAESLELGRMANTNPPELLRYDAAGRRIDDVRFHPAWHMLMQGLTENRVHNLPWQTDAPAGAFAARAARFLLHSQVEAGTLCPITMTFGAIPLLQKTLPTAMSGWLTGLLSDRYDPHSLPIEQKKGLLIGMGMTEKQGGSDVLTNTTQATPLEGRGTGQPYRLVGHKWFFSVPQSDAHLILAQASGGLSCFFVPRILPDSTRNAIRIERLKEKLGNRSNASAEVEFQDATGWLLGDEGEGVRLILQMGSSTRFDCALGSHGLMRRAFTVAFFHALQRQAFGKPLAEQPLMRQVLAKMALRLEGQTSLLFRLCRSWEMPHVQGEKLFGRLMTPAVKYSICKQGVPFVAEAMEALGGIGYCEESELPRLYREAPVNSIWEGSGNIMCLDVLRVWRKNPHMEEMLNLELADVKGQSALFDKAWRTLAKRLQKPNEAEARILCDELFNLNAAAQLLRFAPADIAQAWCQHYFAYDGGSIINNKTQETLLQRAMGLAS</sequence>
<dbReference type="eggNOG" id="COG1960">
    <property type="taxonomic scope" value="Bacteria"/>
</dbReference>
<dbReference type="RefSeq" id="WP_025798774.1">
    <property type="nucleotide sequence ID" value="NZ_CP009706.1"/>
</dbReference>
<dbReference type="AlphaFoldDB" id="A0A097QYE5"/>
<name>A0A097QYE5_HAFAL</name>
<dbReference type="InterPro" id="IPR041504">
    <property type="entry name" value="AidB_N"/>
</dbReference>
<dbReference type="Pfam" id="PF00441">
    <property type="entry name" value="Acyl-CoA_dh_1"/>
    <property type="match status" value="1"/>
</dbReference>
<feature type="domain" description="Acyl-CoA dehydrogenase/oxidase C-terminal" evidence="6">
    <location>
        <begin position="289"/>
        <end position="441"/>
    </location>
</feature>
<dbReference type="Proteomes" id="UP000029986">
    <property type="component" value="Chromosome"/>
</dbReference>
<evidence type="ECO:0000259" key="7">
    <source>
        <dbReference type="Pfam" id="PF02770"/>
    </source>
</evidence>
<dbReference type="NCBIfam" id="NF008594">
    <property type="entry name" value="PRK11561.1"/>
    <property type="match status" value="1"/>
</dbReference>
<dbReference type="Pfam" id="PF02770">
    <property type="entry name" value="Acyl-CoA_dh_M"/>
    <property type="match status" value="1"/>
</dbReference>
<dbReference type="OrthoDB" id="9771038at2"/>
<dbReference type="PANTHER" id="PTHR42707:SF3">
    <property type="entry name" value="ACYL-COA DEHYDROGENASE AIDB-RELATED"/>
    <property type="match status" value="1"/>
</dbReference>